<gene>
    <name evidence="2" type="ORF">OPV22_025118</name>
</gene>
<dbReference type="AlphaFoldDB" id="A0AAV8P7Z9"/>
<protein>
    <recommendedName>
        <fullName evidence="4">SMP domain-containing protein</fullName>
    </recommendedName>
</protein>
<evidence type="ECO:0000256" key="1">
    <source>
        <dbReference type="SAM" id="MobiDB-lite"/>
    </source>
</evidence>
<keyword evidence="3" id="KW-1185">Reference proteome</keyword>
<sequence length="83" mass="8980">MMAKERLVGVAAGHGAARLMGTVGKAASRAAVHGSRPPATQSVDIQEVEEDINKGKEEKQRKQQEIENEVDSEIKNPRGQRSS</sequence>
<reference evidence="2 3" key="1">
    <citation type="submission" date="2022-12" db="EMBL/GenBank/DDBJ databases">
        <title>Chromosome-scale assembly of the Ensete ventricosum genome.</title>
        <authorList>
            <person name="Dussert Y."/>
            <person name="Stocks J."/>
            <person name="Wendawek A."/>
            <person name="Woldeyes F."/>
            <person name="Nichols R.A."/>
            <person name="Borrell J.S."/>
        </authorList>
    </citation>
    <scope>NUCLEOTIDE SEQUENCE [LARGE SCALE GENOMIC DNA]</scope>
    <source>
        <strain evidence="3">cv. Maze</strain>
        <tissue evidence="2">Seeds</tissue>
    </source>
</reference>
<name>A0AAV8P7Z9_ENSVE</name>
<accession>A0AAV8P7Z9</accession>
<evidence type="ECO:0000313" key="2">
    <source>
        <dbReference type="EMBL" id="KAJ8470775.1"/>
    </source>
</evidence>
<dbReference type="Proteomes" id="UP001222027">
    <property type="component" value="Unassembled WGS sequence"/>
</dbReference>
<evidence type="ECO:0008006" key="4">
    <source>
        <dbReference type="Google" id="ProtNLM"/>
    </source>
</evidence>
<feature type="compositionally biased region" description="Basic and acidic residues" evidence="1">
    <location>
        <begin position="51"/>
        <end position="65"/>
    </location>
</feature>
<dbReference type="EMBL" id="JAQQAF010000007">
    <property type="protein sequence ID" value="KAJ8470775.1"/>
    <property type="molecule type" value="Genomic_DNA"/>
</dbReference>
<proteinExistence type="predicted"/>
<organism evidence="2 3">
    <name type="scientific">Ensete ventricosum</name>
    <name type="common">Abyssinian banana</name>
    <name type="synonym">Musa ensete</name>
    <dbReference type="NCBI Taxonomy" id="4639"/>
    <lineage>
        <taxon>Eukaryota</taxon>
        <taxon>Viridiplantae</taxon>
        <taxon>Streptophyta</taxon>
        <taxon>Embryophyta</taxon>
        <taxon>Tracheophyta</taxon>
        <taxon>Spermatophyta</taxon>
        <taxon>Magnoliopsida</taxon>
        <taxon>Liliopsida</taxon>
        <taxon>Zingiberales</taxon>
        <taxon>Musaceae</taxon>
        <taxon>Ensete</taxon>
    </lineage>
</organism>
<comment type="caution">
    <text evidence="2">The sequence shown here is derived from an EMBL/GenBank/DDBJ whole genome shotgun (WGS) entry which is preliminary data.</text>
</comment>
<evidence type="ECO:0000313" key="3">
    <source>
        <dbReference type="Proteomes" id="UP001222027"/>
    </source>
</evidence>
<feature type="region of interest" description="Disordered" evidence="1">
    <location>
        <begin position="24"/>
        <end position="83"/>
    </location>
</feature>